<dbReference type="PROSITE" id="PS50865">
    <property type="entry name" value="ZF_MYND_2"/>
    <property type="match status" value="1"/>
</dbReference>
<dbReference type="PhylomeDB" id="E2C2A6"/>
<dbReference type="InterPro" id="IPR046824">
    <property type="entry name" value="Mss51-like_C"/>
</dbReference>
<dbReference type="InParanoid" id="E2C2A6"/>
<feature type="domain" description="MYND-type" evidence="5">
    <location>
        <begin position="28"/>
        <end position="67"/>
    </location>
</feature>
<evidence type="ECO:0000256" key="1">
    <source>
        <dbReference type="ARBA" id="ARBA00022723"/>
    </source>
</evidence>
<keyword evidence="1" id="KW-0479">Metal-binding</keyword>
<dbReference type="Pfam" id="PF01753">
    <property type="entry name" value="zf-MYND"/>
    <property type="match status" value="1"/>
</dbReference>
<dbReference type="AlphaFoldDB" id="E2C2A6"/>
<dbReference type="Pfam" id="PF20179">
    <property type="entry name" value="MSS51_C"/>
    <property type="match status" value="1"/>
</dbReference>
<dbReference type="GO" id="GO:0008270">
    <property type="term" value="F:zinc ion binding"/>
    <property type="evidence" value="ECO:0007669"/>
    <property type="project" value="UniProtKB-KW"/>
</dbReference>
<dbReference type="EMBL" id="GL452104">
    <property type="protein sequence ID" value="EFN77926.1"/>
    <property type="molecule type" value="Genomic_DNA"/>
</dbReference>
<dbReference type="OrthoDB" id="5282002at2759"/>
<protein>
    <recommendedName>
        <fullName evidence="5">MYND-type domain-containing protein</fullName>
    </recommendedName>
</protein>
<dbReference type="Gene3D" id="6.10.140.2220">
    <property type="match status" value="1"/>
</dbReference>
<keyword evidence="7" id="KW-1185">Reference proteome</keyword>
<dbReference type="OMA" id="FHENESN"/>
<dbReference type="PANTHER" id="PTHR28069">
    <property type="entry name" value="GH20023P"/>
    <property type="match status" value="1"/>
</dbReference>
<reference evidence="6 7" key="1">
    <citation type="journal article" date="2010" name="Science">
        <title>Genomic comparison of the ants Camponotus floridanus and Harpegnathos saltator.</title>
        <authorList>
            <person name="Bonasio R."/>
            <person name="Zhang G."/>
            <person name="Ye C."/>
            <person name="Mutti N.S."/>
            <person name="Fang X."/>
            <person name="Qin N."/>
            <person name="Donahue G."/>
            <person name="Yang P."/>
            <person name="Li Q."/>
            <person name="Li C."/>
            <person name="Zhang P."/>
            <person name="Huang Z."/>
            <person name="Berger S.L."/>
            <person name="Reinberg D."/>
            <person name="Wang J."/>
            <person name="Liebig J."/>
        </authorList>
    </citation>
    <scope>NUCLEOTIDE SEQUENCE [LARGE SCALE GENOMIC DNA]</scope>
    <source>
        <strain evidence="6 7">R22 G/1</strain>
    </source>
</reference>
<dbReference type="Proteomes" id="UP000008237">
    <property type="component" value="Unassembled WGS sequence"/>
</dbReference>
<evidence type="ECO:0000313" key="7">
    <source>
        <dbReference type="Proteomes" id="UP000008237"/>
    </source>
</evidence>
<accession>E2C2A6</accession>
<dbReference type="SUPFAM" id="SSF144232">
    <property type="entry name" value="HIT/MYND zinc finger-like"/>
    <property type="match status" value="1"/>
</dbReference>
<dbReference type="InterPro" id="IPR002893">
    <property type="entry name" value="Znf_MYND"/>
</dbReference>
<dbReference type="KEGG" id="hst:105189162"/>
<keyword evidence="3" id="KW-0862">Zinc</keyword>
<keyword evidence="2 4" id="KW-0863">Zinc-finger</keyword>
<sequence length="426" mass="50701">MAEVCEVNGYLQPYTYLDYNQFFHPNVCHVCKSVEQDSLTLCDRCNMISYCSEEHKRLHRPQHEDICTFMTRFISEDPDWNTRRLYLYEWIDLQRKLMRIAQVTLGRKLEPYEEQMFMSAKSCFTCHRRTDLITCDKCILFNYCVDHVAEAYTHTSSICDLLMLTLKLDIISLKQTTWDLVNIKFSTFPSKKKRFTDMRSFCNRYFPTRSGDHYWCLYDHTFTDFVSEPLTLYKGLQTANLFRPKEVVDTFTVHIIGASYVNRRHFPAWELLLHLLNKRNKLVIVMIGPDLQMETKEHNVCSLCKLARRKLILESFPLLYHNYMFNASYRQPNVITGFQAELYVDETWPESIRAIQTQNCPLLLTAASLYEIQKDMIKIQNIVGKPVKPIVETRNKFNSYRPYRNFEAGYVSYRNMYLIIYKNLYN</sequence>
<evidence type="ECO:0000256" key="4">
    <source>
        <dbReference type="PROSITE-ProRule" id="PRU00134"/>
    </source>
</evidence>
<evidence type="ECO:0000256" key="3">
    <source>
        <dbReference type="ARBA" id="ARBA00022833"/>
    </source>
</evidence>
<name>E2C2A6_HARSA</name>
<dbReference type="PANTHER" id="PTHR28069:SF2">
    <property type="entry name" value="GH20023P"/>
    <property type="match status" value="1"/>
</dbReference>
<evidence type="ECO:0000256" key="2">
    <source>
        <dbReference type="ARBA" id="ARBA00022771"/>
    </source>
</evidence>
<gene>
    <name evidence="6" type="ORF">EAI_16860</name>
</gene>
<organism evidence="7">
    <name type="scientific">Harpegnathos saltator</name>
    <name type="common">Jerdon's jumping ant</name>
    <dbReference type="NCBI Taxonomy" id="610380"/>
    <lineage>
        <taxon>Eukaryota</taxon>
        <taxon>Metazoa</taxon>
        <taxon>Ecdysozoa</taxon>
        <taxon>Arthropoda</taxon>
        <taxon>Hexapoda</taxon>
        <taxon>Insecta</taxon>
        <taxon>Pterygota</taxon>
        <taxon>Neoptera</taxon>
        <taxon>Endopterygota</taxon>
        <taxon>Hymenoptera</taxon>
        <taxon>Apocrita</taxon>
        <taxon>Aculeata</taxon>
        <taxon>Formicoidea</taxon>
        <taxon>Formicidae</taxon>
        <taxon>Ponerinae</taxon>
        <taxon>Ponerini</taxon>
        <taxon>Harpegnathos</taxon>
    </lineage>
</organism>
<proteinExistence type="predicted"/>
<evidence type="ECO:0000313" key="6">
    <source>
        <dbReference type="EMBL" id="EFN77926.1"/>
    </source>
</evidence>
<evidence type="ECO:0000259" key="5">
    <source>
        <dbReference type="PROSITE" id="PS50865"/>
    </source>
</evidence>